<accession>A0AC58UIL4</accession>
<dbReference type="RefSeq" id="XP_075109318.1">
    <property type="nucleotide sequence ID" value="XM_075253217.1"/>
</dbReference>
<protein>
    <submittedName>
        <fullName evidence="2">Uncharacterized protein LOC142181083</fullName>
    </submittedName>
</protein>
<reference evidence="1" key="1">
    <citation type="journal article" date="2014" name="Nat. Commun.">
        <title>The tobacco genome sequence and its comparison with those of tomato and potato.</title>
        <authorList>
            <person name="Sierro N."/>
            <person name="Battey J.N."/>
            <person name="Ouadi S."/>
            <person name="Bakaher N."/>
            <person name="Bovet L."/>
            <person name="Willig A."/>
            <person name="Goepfert S."/>
            <person name="Peitsch M.C."/>
            <person name="Ivanov N.V."/>
        </authorList>
    </citation>
    <scope>NUCLEOTIDE SEQUENCE [LARGE SCALE GENOMIC DNA]</scope>
</reference>
<dbReference type="Proteomes" id="UP000790787">
    <property type="component" value="Chromosome 5"/>
</dbReference>
<name>A0AC58UIL4_TOBAC</name>
<sequence>MGEMNETNSSRKYLNLEELNKTKQKHFLLKKPVSAEEAEKFFQKMKISDYAMIDQLRKSPSQVMLDGGSGVDIFPLSTLQRMEIGTERIRPNNVCVRAFDSVKRDTIEKIDLILTIDPMDFKVTFQVLDMDTSYNFLLGRPWIHTAGAVPYTLYQIVKFEHEDQEIVVHGEDEKSIYKDPPVPSLEAKKGSEHIVYQAFEIVVADQCEEGTPCPQPFFSNTSIMVTSEMIKHGYKLGKGLGASLQGITETITVIASEKFFGVSFQATEADVKWANERKNNGWIFPQPVLHLARMFVKPRYIEEEEETFTAEEIADICGAVRQMLYEAHMVQPGEGSSTTESSIWETFRVYNQSEGIELDPTKIKSIQDLPPPRTKKEVMNLLGRYIPRFHNELADALATLALMLPYLGNVHIDPLEIQIRERHGYYITVEIQPDIQLRYHDIKRFLKTKEYPEQASGDQKRTIRRLAGSFFWSGEVLYKKTLDLNLLRCMDAQEAGKIMNEVHDDLIHTLPSELHSMSAPWSFVTWGMDVNGPIELKASNGHIFILVAIDYFTKWVEAVTLKVVTKKAVVDFMHSNIICRFGIPKTIITDNAVNLSSHLMRELSSCIACLNVIRSKTANYM</sequence>
<keyword evidence="1" id="KW-1185">Reference proteome</keyword>
<proteinExistence type="predicted"/>
<gene>
    <name evidence="2" type="primary">LOC142181083</name>
</gene>
<evidence type="ECO:0000313" key="2">
    <source>
        <dbReference type="RefSeq" id="XP_075109318.1"/>
    </source>
</evidence>
<reference evidence="2" key="2">
    <citation type="submission" date="2025-08" db="UniProtKB">
        <authorList>
            <consortium name="RefSeq"/>
        </authorList>
    </citation>
    <scope>IDENTIFICATION</scope>
    <source>
        <tissue evidence="2">Leaf</tissue>
    </source>
</reference>
<evidence type="ECO:0000313" key="1">
    <source>
        <dbReference type="Proteomes" id="UP000790787"/>
    </source>
</evidence>
<organism evidence="1 2">
    <name type="scientific">Nicotiana tabacum</name>
    <name type="common">Common tobacco</name>
    <dbReference type="NCBI Taxonomy" id="4097"/>
    <lineage>
        <taxon>Eukaryota</taxon>
        <taxon>Viridiplantae</taxon>
        <taxon>Streptophyta</taxon>
        <taxon>Embryophyta</taxon>
        <taxon>Tracheophyta</taxon>
        <taxon>Spermatophyta</taxon>
        <taxon>Magnoliopsida</taxon>
        <taxon>eudicotyledons</taxon>
        <taxon>Gunneridae</taxon>
        <taxon>Pentapetalae</taxon>
        <taxon>asterids</taxon>
        <taxon>lamiids</taxon>
        <taxon>Solanales</taxon>
        <taxon>Solanaceae</taxon>
        <taxon>Nicotianoideae</taxon>
        <taxon>Nicotianeae</taxon>
        <taxon>Nicotiana</taxon>
    </lineage>
</organism>